<dbReference type="InterPro" id="IPR002020">
    <property type="entry name" value="Citrate_synthase"/>
</dbReference>
<reference evidence="8" key="1">
    <citation type="journal article" date="2019" name="Int. J. Syst. Evol. Microbiol.">
        <title>The Global Catalogue of Microorganisms (GCM) 10K type strain sequencing project: providing services to taxonomists for standard genome sequencing and annotation.</title>
        <authorList>
            <consortium name="The Broad Institute Genomics Platform"/>
            <consortium name="The Broad Institute Genome Sequencing Center for Infectious Disease"/>
            <person name="Wu L."/>
            <person name="Ma J."/>
        </authorList>
    </citation>
    <scope>NUCLEOTIDE SEQUENCE [LARGE SCALE GENOMIC DNA]</scope>
    <source>
        <strain evidence="8">JCM 9095</strain>
    </source>
</reference>
<dbReference type="InterPro" id="IPR024176">
    <property type="entry name" value="Citrate_synthase_bac-typ"/>
</dbReference>
<dbReference type="EMBL" id="BAAAUH010000004">
    <property type="protein sequence ID" value="GAA3163327.1"/>
    <property type="molecule type" value="Genomic_DNA"/>
</dbReference>
<dbReference type="PANTHER" id="PTHR11739:SF23">
    <property type="entry name" value="CITRATE SYNTHASE 2-RELATED"/>
    <property type="match status" value="1"/>
</dbReference>
<comment type="similarity">
    <text evidence="2 5 6">Belongs to the citrate synthase family.</text>
</comment>
<dbReference type="InterPro" id="IPR016143">
    <property type="entry name" value="Citrate_synth-like_sm_a-sub"/>
</dbReference>
<evidence type="ECO:0000256" key="1">
    <source>
        <dbReference type="ARBA" id="ARBA00005163"/>
    </source>
</evidence>
<dbReference type="PROSITE" id="PS00480">
    <property type="entry name" value="CITRATE_SYNTHASE"/>
    <property type="match status" value="1"/>
</dbReference>
<dbReference type="PRINTS" id="PR00143">
    <property type="entry name" value="CITRTSNTHASE"/>
</dbReference>
<dbReference type="Gene3D" id="1.10.230.10">
    <property type="entry name" value="Cytochrome P450-Terp, domain 2"/>
    <property type="match status" value="1"/>
</dbReference>
<evidence type="ECO:0000256" key="6">
    <source>
        <dbReference type="RuleBase" id="RU003406"/>
    </source>
</evidence>
<dbReference type="InterPro" id="IPR036969">
    <property type="entry name" value="Citrate_synthase_sf"/>
</dbReference>
<dbReference type="NCBIfam" id="NF009005">
    <property type="entry name" value="PRK12350.1"/>
    <property type="match status" value="1"/>
</dbReference>
<dbReference type="InterPro" id="IPR016142">
    <property type="entry name" value="Citrate_synth-like_lrg_a-sub"/>
</dbReference>
<dbReference type="PIRSF" id="PIRSF001369">
    <property type="entry name" value="Citrate_synth"/>
    <property type="match status" value="1"/>
</dbReference>
<accession>A0ABP6P0F8</accession>
<evidence type="ECO:0000313" key="7">
    <source>
        <dbReference type="EMBL" id="GAA3163327.1"/>
    </source>
</evidence>
<evidence type="ECO:0000256" key="2">
    <source>
        <dbReference type="ARBA" id="ARBA00010566"/>
    </source>
</evidence>
<evidence type="ECO:0000313" key="8">
    <source>
        <dbReference type="Proteomes" id="UP001501866"/>
    </source>
</evidence>
<comment type="pathway">
    <text evidence="1">Carbohydrate metabolism; tricarboxylic acid cycle.</text>
</comment>
<dbReference type="PANTHER" id="PTHR11739">
    <property type="entry name" value="CITRATE SYNTHASE"/>
    <property type="match status" value="1"/>
</dbReference>
<dbReference type="Proteomes" id="UP001501866">
    <property type="component" value="Unassembled WGS sequence"/>
</dbReference>
<dbReference type="SUPFAM" id="SSF48256">
    <property type="entry name" value="Citrate synthase"/>
    <property type="match status" value="1"/>
</dbReference>
<organism evidence="7 8">
    <name type="scientific">Streptomyces virens</name>
    <dbReference type="NCBI Taxonomy" id="285572"/>
    <lineage>
        <taxon>Bacteria</taxon>
        <taxon>Bacillati</taxon>
        <taxon>Actinomycetota</taxon>
        <taxon>Actinomycetes</taxon>
        <taxon>Kitasatosporales</taxon>
        <taxon>Streptomycetaceae</taxon>
        <taxon>Streptomyces</taxon>
    </lineage>
</organism>
<protein>
    <recommendedName>
        <fullName evidence="5">Citrate synthase</fullName>
    </recommendedName>
</protein>
<sequence length="399" mass="42822">MDSRIKFEEDIMTVNGAGAARIEVPRGLAGVVVADTRIGDVRGAEGFYHYRQYSAVDLARSRGFEDVWHLLVHGELPDARRAAAFAAETAALRGLPGEVRDALPAVAAAGGRSGPLAGMRTALSLLGAAKGYRPVYDIDADRRTRDTLEATAAVPTLLTALYRLGQGLEPVEPREDLSYAANYLYMLTGTEPDAERVRAIEQYLISTIDHGFNASTFTARVIASTGADVAACLAGAVAALSGPLHGGAPSRALDTLDAIGTPERIDSWVREHVLAGERIMGFGHAVYRTEDPRSRMLREVAQRFGGPRVAFAVEVERRVEAILAELKPGRELHTNVEYYAGVVMELCGVPREMFTPTFAAARAVGWSANILEQAQDSKIIRPVARYVGEGAPVAVPDVA</sequence>
<dbReference type="Gene3D" id="1.10.580.10">
    <property type="entry name" value="Citrate Synthase, domain 1"/>
    <property type="match status" value="1"/>
</dbReference>
<gene>
    <name evidence="7" type="ORF">GCM10010451_09180</name>
</gene>
<dbReference type="Pfam" id="PF00285">
    <property type="entry name" value="Citrate_synt"/>
    <property type="match status" value="1"/>
</dbReference>
<keyword evidence="8" id="KW-1185">Reference proteome</keyword>
<dbReference type="InterPro" id="IPR019810">
    <property type="entry name" value="Citrate_synthase_AS"/>
</dbReference>
<evidence type="ECO:0000256" key="4">
    <source>
        <dbReference type="ARBA" id="ARBA00049288"/>
    </source>
</evidence>
<name>A0ABP6P0F8_9ACTN</name>
<keyword evidence="3 5" id="KW-0808">Transferase</keyword>
<evidence type="ECO:0000256" key="5">
    <source>
        <dbReference type="PIRNR" id="PIRNR001369"/>
    </source>
</evidence>
<evidence type="ECO:0000256" key="3">
    <source>
        <dbReference type="ARBA" id="ARBA00022679"/>
    </source>
</evidence>
<comment type="caution">
    <text evidence="7">The sequence shown here is derived from an EMBL/GenBank/DDBJ whole genome shotgun (WGS) entry which is preliminary data.</text>
</comment>
<comment type="catalytic activity">
    <reaction evidence="4">
        <text>oxaloacetate + acetyl-CoA + H2O = citrate + CoA + H(+)</text>
        <dbReference type="Rhea" id="RHEA:16845"/>
        <dbReference type="ChEBI" id="CHEBI:15377"/>
        <dbReference type="ChEBI" id="CHEBI:15378"/>
        <dbReference type="ChEBI" id="CHEBI:16452"/>
        <dbReference type="ChEBI" id="CHEBI:16947"/>
        <dbReference type="ChEBI" id="CHEBI:57287"/>
        <dbReference type="ChEBI" id="CHEBI:57288"/>
        <dbReference type="EC" id="2.3.3.16"/>
    </reaction>
</comment>
<proteinExistence type="inferred from homology"/>